<keyword evidence="4 12" id="KW-0813">Transport</keyword>
<evidence type="ECO:0000256" key="6">
    <source>
        <dbReference type="ARBA" id="ARBA00022927"/>
    </source>
</evidence>
<dbReference type="Gene3D" id="3.30.1370.130">
    <property type="match status" value="1"/>
</dbReference>
<dbReference type="InterPro" id="IPR013355">
    <property type="entry name" value="Pilus_4_PilQ"/>
</dbReference>
<keyword evidence="5 13" id="KW-0732">Signal</keyword>
<evidence type="ECO:0000256" key="5">
    <source>
        <dbReference type="ARBA" id="ARBA00022729"/>
    </source>
</evidence>
<dbReference type="PANTHER" id="PTHR30604:SF1">
    <property type="entry name" value="DNA UTILIZATION PROTEIN HOFQ"/>
    <property type="match status" value="1"/>
</dbReference>
<evidence type="ECO:0000256" key="2">
    <source>
        <dbReference type="ARBA" id="ARBA00006304"/>
    </source>
</evidence>
<keyword evidence="6" id="KW-0653">Protein transport</keyword>
<dbReference type="AlphaFoldDB" id="A0A7D7S688"/>
<evidence type="ECO:0000256" key="7">
    <source>
        <dbReference type="ARBA" id="ARBA00023136"/>
    </source>
</evidence>
<organism evidence="15 16">
    <name type="scientific">Neisseria shayeganii</name>
    <dbReference type="NCBI Taxonomy" id="607712"/>
    <lineage>
        <taxon>Bacteria</taxon>
        <taxon>Pseudomonadati</taxon>
        <taxon>Pseudomonadota</taxon>
        <taxon>Betaproteobacteria</taxon>
        <taxon>Neisseriales</taxon>
        <taxon>Neisseriaceae</taxon>
        <taxon>Neisseria</taxon>
    </lineage>
</organism>
<evidence type="ECO:0000256" key="13">
    <source>
        <dbReference type="SAM" id="SignalP"/>
    </source>
</evidence>
<evidence type="ECO:0000313" key="15">
    <source>
        <dbReference type="EMBL" id="QMT39548.1"/>
    </source>
</evidence>
<dbReference type="PROSITE" id="PS00875">
    <property type="entry name" value="T2SP_D"/>
    <property type="match status" value="1"/>
</dbReference>
<accession>A0A7D7S688</accession>
<dbReference type="Gene3D" id="3.30.1370.120">
    <property type="match status" value="1"/>
</dbReference>
<comment type="subcellular location">
    <subcellularLocation>
        <location evidence="1 12">Cell outer membrane</location>
    </subcellularLocation>
</comment>
<sequence>MKIKKLKYLSTLGLGLAIQSVFAGNITDINVSALPNNQKVIKIRFDRDMIKPNGFITTAPSRIALDFAGTGSNLNQPVLQYNDDLLSQIAVAQDNTKTRVLLSLNKPGQYNAEIKGNEVWVYINESTHTTAQTPTRHQTAAPALRQETVTITESASKANSSASSESSNIANINVDFRKGANNTGIVEINPAGYRGNPDIKQHNDRLVILFKNNQIPIAAQRNFDVTDFSTPVRTVSLRRLGNDTEITIRTQGNWEYKTSQSAGRYMLTISPKTVVAESGSDRRQRNFNGKRISLDFQDVEVRTILQILAKESGMNIVASDSVSGKMTLSLKEVPWDQALDLVMQARDLDYRRNGNIINVAPRQELVDKERAVLEGRKAIDELGALHSRTFQLRYKDVNEFRKILNISDAGGSSNSNDRNSLLSSRGSAVIDPATNTLIIKDNANVIKQFEDLIAQLDVPARQVMIEARIVEADDGFSRALGVRFGFGSENGGTKIGGRASGSLGDFGSSRWGIPNVNLPISSPTSAISVIKSYATGALGLELQAMQEQNRGKIISSPRVLTQDRKQATIKSGTEIPYQEATSSGATSVSFKEAVLSMIVTPQITPDGNVIMDIQLNKDSVDRNCSVQGTPCISTKELNTKAMVEDGGTIILGGIYEEENSTGEYKVPLLGDIPVIGNLFKSTTRSNTKRELLIFLTPRIMGGEGNVLRY</sequence>
<dbReference type="EMBL" id="CP059567">
    <property type="protein sequence ID" value="QMT39548.1"/>
    <property type="molecule type" value="Genomic_DNA"/>
</dbReference>
<dbReference type="GO" id="GO:0030420">
    <property type="term" value="P:establishment of competence for transformation"/>
    <property type="evidence" value="ECO:0007669"/>
    <property type="project" value="UniProtKB-KW"/>
</dbReference>
<dbReference type="InterPro" id="IPR011662">
    <property type="entry name" value="Secretin/TonB_short_N"/>
</dbReference>
<evidence type="ECO:0000256" key="10">
    <source>
        <dbReference type="ARBA" id="ARBA00024678"/>
    </source>
</evidence>
<feature type="domain" description="Secretin/TonB short N-terminal" evidence="14">
    <location>
        <begin position="314"/>
        <end position="362"/>
    </location>
</feature>
<dbReference type="InterPro" id="IPR005644">
    <property type="entry name" value="NolW-like"/>
</dbReference>
<name>A0A7D7S688_9NEIS</name>
<evidence type="ECO:0000256" key="3">
    <source>
        <dbReference type="ARBA" id="ARBA00014124"/>
    </source>
</evidence>
<dbReference type="Pfam" id="PF07660">
    <property type="entry name" value="STN"/>
    <property type="match status" value="1"/>
</dbReference>
<evidence type="ECO:0000256" key="9">
    <source>
        <dbReference type="ARBA" id="ARBA00023287"/>
    </source>
</evidence>
<dbReference type="Pfam" id="PF11741">
    <property type="entry name" value="AMIN"/>
    <property type="match status" value="2"/>
</dbReference>
<dbReference type="InterPro" id="IPR001775">
    <property type="entry name" value="GspD/PilQ"/>
</dbReference>
<dbReference type="InterPro" id="IPR051808">
    <property type="entry name" value="Type_IV_pilus_biogenesis"/>
</dbReference>
<feature type="chain" id="PRO_5028173941" description="Type IV pilus biogenesis and competence protein PilQ" evidence="13">
    <location>
        <begin position="24"/>
        <end position="709"/>
    </location>
</feature>
<feature type="signal peptide" evidence="13">
    <location>
        <begin position="1"/>
        <end position="23"/>
    </location>
</feature>
<dbReference type="GO" id="GO:0009279">
    <property type="term" value="C:cell outer membrane"/>
    <property type="evidence" value="ECO:0007669"/>
    <property type="project" value="UniProtKB-SubCell"/>
</dbReference>
<dbReference type="InterPro" id="IPR004846">
    <property type="entry name" value="T2SS/T3SS_dom"/>
</dbReference>
<evidence type="ECO:0000259" key="14">
    <source>
        <dbReference type="SMART" id="SM00965"/>
    </source>
</evidence>
<keyword evidence="9" id="KW-0178">Competence</keyword>
<dbReference type="GO" id="GO:0009306">
    <property type="term" value="P:protein secretion"/>
    <property type="evidence" value="ECO:0007669"/>
    <property type="project" value="InterPro"/>
</dbReference>
<comment type="function">
    <text evidence="10">Required for type IV pilus biogenesis and competence. Could function as a pore for exit of the pilus but also as a channel for entry of heme and antimicrobial agents and uptake of transforming DNA.</text>
</comment>
<dbReference type="SMART" id="SM00965">
    <property type="entry name" value="STN"/>
    <property type="match status" value="1"/>
</dbReference>
<dbReference type="RefSeq" id="WP_182121366.1">
    <property type="nucleotide sequence ID" value="NZ_CP059567.1"/>
</dbReference>
<dbReference type="InterPro" id="IPR038591">
    <property type="entry name" value="NolW-like_sf"/>
</dbReference>
<evidence type="ECO:0000256" key="1">
    <source>
        <dbReference type="ARBA" id="ARBA00004442"/>
    </source>
</evidence>
<proteinExistence type="inferred from homology"/>
<evidence type="ECO:0000256" key="4">
    <source>
        <dbReference type="ARBA" id="ARBA00022448"/>
    </source>
</evidence>
<evidence type="ECO:0000256" key="8">
    <source>
        <dbReference type="ARBA" id="ARBA00023237"/>
    </source>
</evidence>
<dbReference type="KEGG" id="nsg:H3L94_06585"/>
<dbReference type="Gene3D" id="2.60.40.3470">
    <property type="match status" value="1"/>
</dbReference>
<evidence type="ECO:0000256" key="11">
    <source>
        <dbReference type="ARBA" id="ARBA00025897"/>
    </source>
</evidence>
<reference evidence="15 16" key="1">
    <citation type="submission" date="2020-07" db="EMBL/GenBank/DDBJ databases">
        <title>Genomic diversity of species in the Neisseriaceae family.</title>
        <authorList>
            <person name="Vincent A.T."/>
            <person name="Bernet E."/>
            <person name="Veyrier F.J."/>
        </authorList>
    </citation>
    <scope>NUCLEOTIDE SEQUENCE [LARGE SCALE GENOMIC DNA]</scope>
    <source>
        <strain evidence="15 16">DSM 22244</strain>
    </source>
</reference>
<protein>
    <recommendedName>
        <fullName evidence="3">Type IV pilus biogenesis and competence protein PilQ</fullName>
    </recommendedName>
</protein>
<evidence type="ECO:0000256" key="12">
    <source>
        <dbReference type="RuleBase" id="RU004004"/>
    </source>
</evidence>
<dbReference type="Gene3D" id="2.60.40.3500">
    <property type="match status" value="1"/>
</dbReference>
<evidence type="ECO:0000313" key="16">
    <source>
        <dbReference type="Proteomes" id="UP000514752"/>
    </source>
</evidence>
<dbReference type="PANTHER" id="PTHR30604">
    <property type="entry name" value="PROTEIN TRANSPORT PROTEIN HOFQ"/>
    <property type="match status" value="1"/>
</dbReference>
<dbReference type="NCBIfam" id="TIGR02515">
    <property type="entry name" value="IV_pilus_PilQ"/>
    <property type="match status" value="1"/>
</dbReference>
<dbReference type="InterPro" id="IPR021731">
    <property type="entry name" value="AMIN_dom"/>
</dbReference>
<dbReference type="Pfam" id="PF03958">
    <property type="entry name" value="Secretin_N"/>
    <property type="match status" value="1"/>
</dbReference>
<comment type="similarity">
    <text evidence="2">Belongs to the bacterial secretin family. PilQ subfamily.</text>
</comment>
<dbReference type="PRINTS" id="PR00811">
    <property type="entry name" value="BCTERIALGSPD"/>
</dbReference>
<comment type="subunit">
    <text evidence="11">Homododecamer. Tetramer of trimer.</text>
</comment>
<dbReference type="Proteomes" id="UP000514752">
    <property type="component" value="Chromosome"/>
</dbReference>
<keyword evidence="7" id="KW-0472">Membrane</keyword>
<keyword evidence="8" id="KW-0998">Cell outer membrane</keyword>
<dbReference type="Pfam" id="PF00263">
    <property type="entry name" value="Secretin"/>
    <property type="match status" value="1"/>
</dbReference>
<gene>
    <name evidence="15" type="ORF">H3L94_06585</name>
</gene>
<dbReference type="InterPro" id="IPR004845">
    <property type="entry name" value="T2SS_GspD_CS"/>
</dbReference>